<protein>
    <recommendedName>
        <fullName evidence="3">N-sulphoglucosamine sulphohydrolase C-terminal domain-containing protein</fullName>
    </recommendedName>
</protein>
<comment type="caution">
    <text evidence="1">The sequence shown here is derived from an EMBL/GenBank/DDBJ whole genome shotgun (WGS) entry which is preliminary data.</text>
</comment>
<reference evidence="1 2" key="1">
    <citation type="submission" date="2016-05" db="EMBL/GenBank/DDBJ databases">
        <title>Complete genome sequence of Novosphingobium guangzhouense SA925(T).</title>
        <authorList>
            <person name="Sha S."/>
        </authorList>
    </citation>
    <scope>NUCLEOTIDE SEQUENCE [LARGE SCALE GENOMIC DNA]</scope>
    <source>
        <strain evidence="1 2">SA925</strain>
    </source>
</reference>
<dbReference type="InterPro" id="IPR017850">
    <property type="entry name" value="Alkaline_phosphatase_core_sf"/>
</dbReference>
<dbReference type="Gene3D" id="3.30.1120.10">
    <property type="match status" value="1"/>
</dbReference>
<name>A0A2K2FY87_9SPHN</name>
<dbReference type="AlphaFoldDB" id="A0A2K2FY87"/>
<keyword evidence="2" id="KW-1185">Reference proteome</keyword>
<gene>
    <name evidence="1" type="ORF">A8V01_22690</name>
</gene>
<evidence type="ECO:0008006" key="3">
    <source>
        <dbReference type="Google" id="ProtNLM"/>
    </source>
</evidence>
<dbReference type="EMBL" id="LYMM01000044">
    <property type="protein sequence ID" value="PNU03765.1"/>
    <property type="molecule type" value="Genomic_DNA"/>
</dbReference>
<accession>A0A2K2FY87</accession>
<evidence type="ECO:0000313" key="2">
    <source>
        <dbReference type="Proteomes" id="UP000236327"/>
    </source>
</evidence>
<evidence type="ECO:0000313" key="1">
    <source>
        <dbReference type="EMBL" id="PNU03765.1"/>
    </source>
</evidence>
<sequence>MRWTHDETGERVYELYDLVNDPGETRNVASDKPAVVKELDAILDRQPKPKPLPKPKGKA</sequence>
<proteinExistence type="predicted"/>
<dbReference type="SUPFAM" id="SSF53649">
    <property type="entry name" value="Alkaline phosphatase-like"/>
    <property type="match status" value="1"/>
</dbReference>
<dbReference type="Proteomes" id="UP000236327">
    <property type="component" value="Unassembled WGS sequence"/>
</dbReference>
<organism evidence="1 2">
    <name type="scientific">Novosphingobium guangzhouense</name>
    <dbReference type="NCBI Taxonomy" id="1850347"/>
    <lineage>
        <taxon>Bacteria</taxon>
        <taxon>Pseudomonadati</taxon>
        <taxon>Pseudomonadota</taxon>
        <taxon>Alphaproteobacteria</taxon>
        <taxon>Sphingomonadales</taxon>
        <taxon>Sphingomonadaceae</taxon>
        <taxon>Novosphingobium</taxon>
    </lineage>
</organism>